<dbReference type="Gene3D" id="2.60.120.590">
    <property type="entry name" value="Alpha-ketoglutarate-dependent dioxygenase AlkB-like"/>
    <property type="match status" value="1"/>
</dbReference>
<dbReference type="GO" id="GO:0005737">
    <property type="term" value="C:cytoplasm"/>
    <property type="evidence" value="ECO:0007669"/>
    <property type="project" value="TreeGrafter"/>
</dbReference>
<keyword evidence="1 5" id="KW-0479">Metal-binding</keyword>
<evidence type="ECO:0000313" key="7">
    <source>
        <dbReference type="EMBL" id="KAK8723303.1"/>
    </source>
</evidence>
<keyword evidence="8" id="KW-1185">Reference proteome</keyword>
<dbReference type="InterPro" id="IPR027450">
    <property type="entry name" value="AlkB-like"/>
</dbReference>
<protein>
    <recommendedName>
        <fullName evidence="6">Fe2OG dioxygenase domain-containing protein</fullName>
    </recommendedName>
</protein>
<evidence type="ECO:0000256" key="1">
    <source>
        <dbReference type="ARBA" id="ARBA00022723"/>
    </source>
</evidence>
<dbReference type="GO" id="GO:0008198">
    <property type="term" value="F:ferrous iron binding"/>
    <property type="evidence" value="ECO:0007669"/>
    <property type="project" value="TreeGrafter"/>
</dbReference>
<organism evidence="7 8">
    <name type="scientific">Cherax quadricarinatus</name>
    <name type="common">Australian red claw crayfish</name>
    <dbReference type="NCBI Taxonomy" id="27406"/>
    <lineage>
        <taxon>Eukaryota</taxon>
        <taxon>Metazoa</taxon>
        <taxon>Ecdysozoa</taxon>
        <taxon>Arthropoda</taxon>
        <taxon>Crustacea</taxon>
        <taxon>Multicrustacea</taxon>
        <taxon>Malacostraca</taxon>
        <taxon>Eumalacostraca</taxon>
        <taxon>Eucarida</taxon>
        <taxon>Decapoda</taxon>
        <taxon>Pleocyemata</taxon>
        <taxon>Astacidea</taxon>
        <taxon>Parastacoidea</taxon>
        <taxon>Parastacidae</taxon>
        <taxon>Cherax</taxon>
    </lineage>
</organism>
<dbReference type="Pfam" id="PF13532">
    <property type="entry name" value="2OG-FeII_Oxy_2"/>
    <property type="match status" value="1"/>
</dbReference>
<feature type="binding site" evidence="5">
    <location>
        <position position="202"/>
    </location>
    <ligand>
        <name>Fe cation</name>
        <dbReference type="ChEBI" id="CHEBI:24875"/>
        <note>catalytic</note>
    </ligand>
</feature>
<dbReference type="GO" id="GO:0035516">
    <property type="term" value="F:broad specificity oxidative DNA demethylase activity"/>
    <property type="evidence" value="ECO:0007669"/>
    <property type="project" value="TreeGrafter"/>
</dbReference>
<dbReference type="GO" id="GO:0035513">
    <property type="term" value="P:oxidative RNA demethylation"/>
    <property type="evidence" value="ECO:0007669"/>
    <property type="project" value="TreeGrafter"/>
</dbReference>
<dbReference type="AlphaFoldDB" id="A0AAW0W1I5"/>
<accession>A0AAW0W1I5</accession>
<keyword evidence="3" id="KW-0560">Oxidoreductase</keyword>
<evidence type="ECO:0000256" key="3">
    <source>
        <dbReference type="ARBA" id="ARBA00023002"/>
    </source>
</evidence>
<dbReference type="InterPro" id="IPR004574">
    <property type="entry name" value="Alkb"/>
</dbReference>
<gene>
    <name evidence="7" type="ORF">OTU49_011636</name>
</gene>
<evidence type="ECO:0000256" key="2">
    <source>
        <dbReference type="ARBA" id="ARBA00022964"/>
    </source>
</evidence>
<evidence type="ECO:0000259" key="6">
    <source>
        <dbReference type="PROSITE" id="PS51471"/>
    </source>
</evidence>
<keyword evidence="2" id="KW-0223">Dioxygenase</keyword>
<feature type="domain" description="Fe2OG dioxygenase" evidence="6">
    <location>
        <begin position="184"/>
        <end position="290"/>
    </location>
</feature>
<comment type="cofactor">
    <cofactor evidence="5">
        <name>Fe(2+)</name>
        <dbReference type="ChEBI" id="CHEBI:29033"/>
    </cofactor>
    <text evidence="5">Binds 1 Fe(2+) ion per subunit.</text>
</comment>
<dbReference type="EMBL" id="JARKIK010000089">
    <property type="protein sequence ID" value="KAK8723303.1"/>
    <property type="molecule type" value="Genomic_DNA"/>
</dbReference>
<evidence type="ECO:0000313" key="8">
    <source>
        <dbReference type="Proteomes" id="UP001445076"/>
    </source>
</evidence>
<comment type="caution">
    <text evidence="7">The sequence shown here is derived from an EMBL/GenBank/DDBJ whole genome shotgun (WGS) entry which is preliminary data.</text>
</comment>
<evidence type="ECO:0000256" key="4">
    <source>
        <dbReference type="ARBA" id="ARBA00023004"/>
    </source>
</evidence>
<dbReference type="PANTHER" id="PTHR16557">
    <property type="entry name" value="ALKYLATED DNA REPAIR PROTEIN ALKB-RELATED"/>
    <property type="match status" value="1"/>
</dbReference>
<dbReference type="PROSITE" id="PS51471">
    <property type="entry name" value="FE2OG_OXY"/>
    <property type="match status" value="1"/>
</dbReference>
<feature type="binding site" evidence="5">
    <location>
        <position position="204"/>
    </location>
    <ligand>
        <name>Fe cation</name>
        <dbReference type="ChEBI" id="CHEBI:24875"/>
        <note>catalytic</note>
    </ligand>
</feature>
<feature type="binding site" evidence="5">
    <location>
        <position position="258"/>
    </location>
    <ligand>
        <name>Fe cation</name>
        <dbReference type="ChEBI" id="CHEBI:24875"/>
        <note>catalytic</note>
    </ligand>
</feature>
<dbReference type="GO" id="GO:0035515">
    <property type="term" value="F:oxidative RNA demethylase activity"/>
    <property type="evidence" value="ECO:0007669"/>
    <property type="project" value="TreeGrafter"/>
</dbReference>
<dbReference type="InterPro" id="IPR037151">
    <property type="entry name" value="AlkB-like_sf"/>
</dbReference>
<dbReference type="PANTHER" id="PTHR16557:SF2">
    <property type="entry name" value="NUCLEIC ACID DIOXYGENASE ALKBH1"/>
    <property type="match status" value="1"/>
</dbReference>
<proteinExistence type="predicted"/>
<reference evidence="7 8" key="1">
    <citation type="journal article" date="2024" name="BMC Genomics">
        <title>Genome assembly of redclaw crayfish (Cherax quadricarinatus) provides insights into its immune adaptation and hypoxia tolerance.</title>
        <authorList>
            <person name="Liu Z."/>
            <person name="Zheng J."/>
            <person name="Li H."/>
            <person name="Fang K."/>
            <person name="Wang S."/>
            <person name="He J."/>
            <person name="Zhou D."/>
            <person name="Weng S."/>
            <person name="Chi M."/>
            <person name="Gu Z."/>
            <person name="He J."/>
            <person name="Li F."/>
            <person name="Wang M."/>
        </authorList>
    </citation>
    <scope>NUCLEOTIDE SEQUENCE [LARGE SCALE GENOMIC DNA]</scope>
    <source>
        <strain evidence="7">ZL_2023a</strain>
    </source>
</reference>
<keyword evidence="4 5" id="KW-0408">Iron</keyword>
<dbReference type="Proteomes" id="UP001445076">
    <property type="component" value="Unassembled WGS sequence"/>
</dbReference>
<dbReference type="SUPFAM" id="SSF51197">
    <property type="entry name" value="Clavaminate synthase-like"/>
    <property type="match status" value="1"/>
</dbReference>
<sequence>MQMSEDDTEDKFKLEFKYYKRKQPPPDLSHVLQIEDSTKECERLSPCAITKKDEEDARKVGLKLIYLWKIYSVKTHPGLFVIRNPFTSQGQLQWIKRCLREFPCATNKTNLISHGITLSDSTWWQLTRTLAGKELRKKLRWVTLGYHHNWDTKEYSEDARGDVPASLVKLCAVVAKVLGFYEFQSEAAIINYYHQDSTLAPHTDHSEPYTQAPLFSFSFAQSAVFLIGGSTKAAQPTPIYLHSGDVLVMTGESRQAYHAVPRVVLVDDEPWNNIHSDEDDRKNVTDNHERNCLHNCLLFNDSSKEMVSKEEPHYEECKVKESVKSIFKSEEGGVADSKSQRYDIMDDDIKDILNYAKNCRINMNVRQVLPPFTDSLPR</sequence>
<name>A0AAW0W1I5_CHEQU</name>
<evidence type="ECO:0000256" key="5">
    <source>
        <dbReference type="PIRSR" id="PIRSR604574-2"/>
    </source>
</evidence>
<dbReference type="InterPro" id="IPR005123">
    <property type="entry name" value="Oxoglu/Fe-dep_dioxygenase_dom"/>
</dbReference>
<dbReference type="GO" id="GO:0005634">
    <property type="term" value="C:nucleus"/>
    <property type="evidence" value="ECO:0007669"/>
    <property type="project" value="TreeGrafter"/>
</dbReference>